<evidence type="ECO:0000313" key="2">
    <source>
        <dbReference type="EMBL" id="OBB26257.1"/>
    </source>
</evidence>
<sequence>MFAAYKGRQLEREQQMFIRTATSRTASAETVPEAGEGRRATSRVLHHPPMSQSVEYLGACTGPRRGALSNVVGADVPARGDRGCDVCQTWAMSCHT</sequence>
<gene>
    <name evidence="2" type="ORF">A5792_03910</name>
</gene>
<organism evidence="2 3">
    <name type="scientific">Mycolicibacterium peregrinum</name>
    <name type="common">Mycobacterium peregrinum</name>
    <dbReference type="NCBI Taxonomy" id="43304"/>
    <lineage>
        <taxon>Bacteria</taxon>
        <taxon>Bacillati</taxon>
        <taxon>Actinomycetota</taxon>
        <taxon>Actinomycetes</taxon>
        <taxon>Mycobacteriales</taxon>
        <taxon>Mycobacteriaceae</taxon>
        <taxon>Mycolicibacterium</taxon>
    </lineage>
</organism>
<protein>
    <submittedName>
        <fullName evidence="2">Uncharacterized protein</fullName>
    </submittedName>
</protein>
<dbReference type="Proteomes" id="UP000093902">
    <property type="component" value="Unassembled WGS sequence"/>
</dbReference>
<proteinExistence type="predicted"/>
<accession>A0A1A0QVW9</accession>
<name>A0A1A0QVW9_MYCPR</name>
<dbReference type="EMBL" id="LZSO01000034">
    <property type="protein sequence ID" value="OBB26257.1"/>
    <property type="molecule type" value="Genomic_DNA"/>
</dbReference>
<evidence type="ECO:0000313" key="3">
    <source>
        <dbReference type="Proteomes" id="UP000093902"/>
    </source>
</evidence>
<comment type="caution">
    <text evidence="2">The sequence shown here is derived from an EMBL/GenBank/DDBJ whole genome shotgun (WGS) entry which is preliminary data.</text>
</comment>
<feature type="region of interest" description="Disordered" evidence="1">
    <location>
        <begin position="21"/>
        <end position="42"/>
    </location>
</feature>
<dbReference type="AlphaFoldDB" id="A0A1A0QVW9"/>
<evidence type="ECO:0000256" key="1">
    <source>
        <dbReference type="SAM" id="MobiDB-lite"/>
    </source>
</evidence>
<reference evidence="3" key="1">
    <citation type="submission" date="2016-06" db="EMBL/GenBank/DDBJ databases">
        <authorList>
            <person name="Sutton G."/>
            <person name="Brinkac L."/>
            <person name="Sanka R."/>
            <person name="Adams M."/>
            <person name="Lau E."/>
            <person name="Mehaffy C."/>
            <person name="Tameris M."/>
            <person name="Hatherill M."/>
            <person name="Hanekom W."/>
            <person name="Mahomed H."/>
            <person name="Mcshane H."/>
        </authorList>
    </citation>
    <scope>NUCLEOTIDE SEQUENCE [LARGE SCALE GENOMIC DNA]</scope>
    <source>
        <strain evidence="3">852002-51209_SCH5440388</strain>
    </source>
</reference>